<proteinExistence type="evidence at transcript level"/>
<dbReference type="Pfam" id="PF22978">
    <property type="entry name" value="HAD_Pex22"/>
    <property type="match status" value="1"/>
</dbReference>
<dbReference type="OMA" id="IVFTWRV"/>
<feature type="region of interest" description="Disordered" evidence="1">
    <location>
        <begin position="52"/>
        <end position="91"/>
    </location>
</feature>
<dbReference type="GO" id="GO:0007031">
    <property type="term" value="P:peroxisome organization"/>
    <property type="evidence" value="ECO:0007669"/>
    <property type="project" value="InterPro"/>
</dbReference>
<dbReference type="PANTHER" id="PTHR34126">
    <property type="entry name" value="PEROXISOME BIOGENESIS PROTEIN 22"/>
    <property type="match status" value="1"/>
</dbReference>
<protein>
    <recommendedName>
        <fullName evidence="3">Peroxisome biogenesis protein 22</fullName>
    </recommendedName>
</protein>
<sequence length="264" mass="29429">MLMADSSKEEFLQLIKRLTLKISNIIDSHSIGAVAGLAIAIFFTWRLLRSPGEPQPRQRKRQTTTSSNPGVSTHSNASVVPSGVRSPSGDSRAQNVVDELFQPVKPTLGQIVRQKLNEGRKVTCRLLGVILEETSPEELQKQVTVKSTVLEVLLEITKFCDLYLMERVLDDESEKRVLVALEDAGVFTSGGLVKDKVLFCSTEIGRSSFVRQLEPDWHIDSNPEIISQLARFIKYQLHVSPFRTERTAANVFSAPSLEQFFGST</sequence>
<dbReference type="KEGG" id="lja:130747004"/>
<dbReference type="OrthoDB" id="77656at2759"/>
<evidence type="ECO:0000313" key="2">
    <source>
        <dbReference type="EMBL" id="AFK37395.1"/>
    </source>
</evidence>
<name>I3SAV3_LOTJA</name>
<evidence type="ECO:0008006" key="3">
    <source>
        <dbReference type="Google" id="ProtNLM"/>
    </source>
</evidence>
<dbReference type="InterPro" id="IPR037485">
    <property type="entry name" value="PEX22"/>
</dbReference>
<feature type="compositionally biased region" description="Low complexity" evidence="1">
    <location>
        <begin position="78"/>
        <end position="91"/>
    </location>
</feature>
<dbReference type="AlphaFoldDB" id="I3SAV3"/>
<dbReference type="PANTHER" id="PTHR34126:SF1">
    <property type="entry name" value="PEROXISOME BIOGENESIS PROTEIN 22"/>
    <property type="match status" value="1"/>
</dbReference>
<accession>I3SAV3</accession>
<feature type="compositionally biased region" description="Polar residues" evidence="1">
    <location>
        <begin position="63"/>
        <end position="77"/>
    </location>
</feature>
<dbReference type="RefSeq" id="XP_057455795.1">
    <property type="nucleotide sequence ID" value="XM_057599812.1"/>
</dbReference>
<reference evidence="2" key="1">
    <citation type="submission" date="2012-05" db="EMBL/GenBank/DDBJ databases">
        <authorList>
            <person name="Krishnakumar V."/>
            <person name="Cheung F."/>
            <person name="Xiao Y."/>
            <person name="Chan A."/>
            <person name="Moskal W.A."/>
            <person name="Town C.D."/>
        </authorList>
    </citation>
    <scope>NUCLEOTIDE SEQUENCE</scope>
</reference>
<organism evidence="2">
    <name type="scientific">Lotus japonicus</name>
    <name type="common">Lotus corniculatus var. japonicus</name>
    <dbReference type="NCBI Taxonomy" id="34305"/>
    <lineage>
        <taxon>Eukaryota</taxon>
        <taxon>Viridiplantae</taxon>
        <taxon>Streptophyta</taxon>
        <taxon>Embryophyta</taxon>
        <taxon>Tracheophyta</taxon>
        <taxon>Spermatophyta</taxon>
        <taxon>Magnoliopsida</taxon>
        <taxon>eudicotyledons</taxon>
        <taxon>Gunneridae</taxon>
        <taxon>Pentapetalae</taxon>
        <taxon>rosids</taxon>
        <taxon>fabids</taxon>
        <taxon>Fabales</taxon>
        <taxon>Fabaceae</taxon>
        <taxon>Papilionoideae</taxon>
        <taxon>50 kb inversion clade</taxon>
        <taxon>NPAAA clade</taxon>
        <taxon>Hologalegina</taxon>
        <taxon>robinioid clade</taxon>
        <taxon>Loteae</taxon>
        <taxon>Lotus</taxon>
    </lineage>
</organism>
<dbReference type="GeneID" id="130747004"/>
<evidence type="ECO:0000256" key="1">
    <source>
        <dbReference type="SAM" id="MobiDB-lite"/>
    </source>
</evidence>
<dbReference type="EMBL" id="BT137600">
    <property type="protein sequence ID" value="AFK37395.1"/>
    <property type="molecule type" value="mRNA"/>
</dbReference>